<dbReference type="Proteomes" id="UP000466442">
    <property type="component" value="Unassembled WGS sequence"/>
</dbReference>
<name>A0A6A4ITA8_APOLU</name>
<dbReference type="AlphaFoldDB" id="A0A6A4ITA8"/>
<organism evidence="3 4">
    <name type="scientific">Apolygus lucorum</name>
    <name type="common">Small green plant bug</name>
    <name type="synonym">Lygocoris lucorum</name>
    <dbReference type="NCBI Taxonomy" id="248454"/>
    <lineage>
        <taxon>Eukaryota</taxon>
        <taxon>Metazoa</taxon>
        <taxon>Ecdysozoa</taxon>
        <taxon>Arthropoda</taxon>
        <taxon>Hexapoda</taxon>
        <taxon>Insecta</taxon>
        <taxon>Pterygota</taxon>
        <taxon>Neoptera</taxon>
        <taxon>Paraneoptera</taxon>
        <taxon>Hemiptera</taxon>
        <taxon>Heteroptera</taxon>
        <taxon>Panheteroptera</taxon>
        <taxon>Cimicomorpha</taxon>
        <taxon>Miridae</taxon>
        <taxon>Mirini</taxon>
        <taxon>Apolygus</taxon>
    </lineage>
</organism>
<feature type="region of interest" description="Disordered" evidence="2">
    <location>
        <begin position="304"/>
        <end position="327"/>
    </location>
</feature>
<evidence type="ECO:0000256" key="1">
    <source>
        <dbReference type="SAM" id="Coils"/>
    </source>
</evidence>
<feature type="compositionally biased region" description="Basic and acidic residues" evidence="2">
    <location>
        <begin position="440"/>
        <end position="452"/>
    </location>
</feature>
<proteinExistence type="predicted"/>
<feature type="region of interest" description="Disordered" evidence="2">
    <location>
        <begin position="609"/>
        <end position="631"/>
    </location>
</feature>
<feature type="compositionally biased region" description="Polar residues" evidence="2">
    <location>
        <begin position="651"/>
        <end position="661"/>
    </location>
</feature>
<keyword evidence="1" id="KW-0175">Coiled coil</keyword>
<protein>
    <submittedName>
        <fullName evidence="3">Uncharacterized protein</fullName>
    </submittedName>
</protein>
<feature type="compositionally biased region" description="Acidic residues" evidence="2">
    <location>
        <begin position="421"/>
        <end position="439"/>
    </location>
</feature>
<sequence length="697" mass="78635">MKNSEIISREPLFCTSFTPEDVTRIVDSSSSNEERHSLDQLFRPDVENSGYQLLQDNINLLDKLKNERDVCRQLENDMRTLEEQINSFSKSFPEDQTTSDLVDDPRAYEFEMDTQDYSNDHLSYVKSDSHPRQCGHGSLSREFTVKLQDFTKVRTTLFDDEATQTTCDGFNHQICADFHFPYENQPQQDFVLRIIGELQDLAKRMKSAIDGYHAKDRPHYKDNGLSCSCELYGQNFSTYTSPSYWPGERRNQELSSLAEFISDKILELKHTLNNMTTPSVSSTCEDFASPPPMSRVLHRTMAHEDLSPGENNPGDVRPPSRASSSASTFSYLGSSSSRVHQDWSSLFSYQHDVCSYPCDQQQHVRFTDQHGFSASYADVTSDDDISDPGLRINVPNVFVPTMRKIFSPVNESEAVGVIIVEEDEETEGREEEKDDETNEGIDKGLNEENSHEEQEEDTMADRFTASQESVHRDTTSDVIATDEQDIIWCNELRIPSVRLRAKSSSPAVERKTPKFSSVCFFFPMSGNGVVVDNEDPQEVEELKLGEELTASLRLRSLRIKRAREEFLLGERNRQGSLSVVVNEDMLLQPKPAGLMVKFASEEVVSESAGGKINPRKVKKESEASREDSSGCIKDMSAAATLAWSSVSLMSGDTSTSQSCPSTPVLDKKTESSAASWIKNPARMIFRPKGKYMISDRQ</sequence>
<gene>
    <name evidence="3" type="ORF">GE061_010594</name>
</gene>
<feature type="coiled-coil region" evidence="1">
    <location>
        <begin position="57"/>
        <end position="91"/>
    </location>
</feature>
<feature type="region of interest" description="Disordered" evidence="2">
    <location>
        <begin position="651"/>
        <end position="670"/>
    </location>
</feature>
<feature type="compositionally biased region" description="Basic and acidic residues" evidence="2">
    <location>
        <begin position="619"/>
        <end position="628"/>
    </location>
</feature>
<accession>A0A6A4ITA8</accession>
<comment type="caution">
    <text evidence="3">The sequence shown here is derived from an EMBL/GenBank/DDBJ whole genome shotgun (WGS) entry which is preliminary data.</text>
</comment>
<feature type="region of interest" description="Disordered" evidence="2">
    <location>
        <begin position="421"/>
        <end position="475"/>
    </location>
</feature>
<dbReference type="EMBL" id="WIXP02000003">
    <property type="protein sequence ID" value="KAF6212884.1"/>
    <property type="molecule type" value="Genomic_DNA"/>
</dbReference>
<evidence type="ECO:0000256" key="2">
    <source>
        <dbReference type="SAM" id="MobiDB-lite"/>
    </source>
</evidence>
<evidence type="ECO:0000313" key="4">
    <source>
        <dbReference type="Proteomes" id="UP000466442"/>
    </source>
</evidence>
<reference evidence="3" key="1">
    <citation type="journal article" date="2021" name="Mol. Ecol. Resour.">
        <title>Apolygus lucorum genome provides insights into omnivorousness and mesophyll feeding.</title>
        <authorList>
            <person name="Liu Y."/>
            <person name="Liu H."/>
            <person name="Wang H."/>
            <person name="Huang T."/>
            <person name="Liu B."/>
            <person name="Yang B."/>
            <person name="Yin L."/>
            <person name="Li B."/>
            <person name="Zhang Y."/>
            <person name="Zhang S."/>
            <person name="Jiang F."/>
            <person name="Zhang X."/>
            <person name="Ren Y."/>
            <person name="Wang B."/>
            <person name="Wang S."/>
            <person name="Lu Y."/>
            <person name="Wu K."/>
            <person name="Fan W."/>
            <person name="Wang G."/>
        </authorList>
    </citation>
    <scope>NUCLEOTIDE SEQUENCE</scope>
    <source>
        <strain evidence="3">12Hb</strain>
    </source>
</reference>
<evidence type="ECO:0000313" key="3">
    <source>
        <dbReference type="EMBL" id="KAF6212884.1"/>
    </source>
</evidence>
<keyword evidence="4" id="KW-1185">Reference proteome</keyword>
<dbReference type="OrthoDB" id="6621697at2759"/>